<accession>A0A1X7AT36</accession>
<protein>
    <submittedName>
        <fullName evidence="13">Phenylacetone monooxygenase</fullName>
        <ecNumber evidence="13">1.14.13.92</ecNumber>
    </submittedName>
</protein>
<dbReference type="InterPro" id="IPR000960">
    <property type="entry name" value="Flavin_mOase"/>
</dbReference>
<dbReference type="PRINTS" id="PR00370">
    <property type="entry name" value="FMOXYGENASE"/>
</dbReference>
<evidence type="ECO:0000256" key="3">
    <source>
        <dbReference type="ARBA" id="ARBA00009183"/>
    </source>
</evidence>
<dbReference type="Pfam" id="PF00743">
    <property type="entry name" value="FMO-like"/>
    <property type="match status" value="1"/>
</dbReference>
<evidence type="ECO:0000256" key="10">
    <source>
        <dbReference type="ARBA" id="ARBA00023002"/>
    </source>
</evidence>
<reference evidence="13 14" key="1">
    <citation type="submission" date="2017-03" db="EMBL/GenBank/DDBJ databases">
        <authorList>
            <person name="Afonso C.L."/>
            <person name="Miller P.J."/>
            <person name="Scott M.A."/>
            <person name="Spackman E."/>
            <person name="Goraichik I."/>
            <person name="Dimitrov K.M."/>
            <person name="Suarez D.L."/>
            <person name="Swayne D.E."/>
        </authorList>
    </citation>
    <scope>NUCLEOTIDE SEQUENCE [LARGE SCALE GENOMIC DNA]</scope>
    <source>
        <strain evidence="13">SB41UT1</strain>
    </source>
</reference>
<keyword evidence="5" id="KW-0812">Transmembrane</keyword>
<comment type="similarity">
    <text evidence="3">Belongs to the FMO family.</text>
</comment>
<evidence type="ECO:0000256" key="6">
    <source>
        <dbReference type="ARBA" id="ARBA00022824"/>
    </source>
</evidence>
<dbReference type="GO" id="GO:0050660">
    <property type="term" value="F:flavin adenine dinucleotide binding"/>
    <property type="evidence" value="ECO:0007669"/>
    <property type="project" value="InterPro"/>
</dbReference>
<dbReference type="AlphaFoldDB" id="A0A1X7AT36"/>
<comment type="cofactor">
    <cofactor evidence="1">
        <name>FAD</name>
        <dbReference type="ChEBI" id="CHEBI:57692"/>
    </cofactor>
</comment>
<dbReference type="RefSeq" id="WP_165767373.1">
    <property type="nucleotide sequence ID" value="NZ_CBCSCN010000016.1"/>
</dbReference>
<evidence type="ECO:0000256" key="4">
    <source>
        <dbReference type="ARBA" id="ARBA00022630"/>
    </source>
</evidence>
<evidence type="ECO:0000313" key="13">
    <source>
        <dbReference type="EMBL" id="SMA50557.1"/>
    </source>
</evidence>
<evidence type="ECO:0000256" key="7">
    <source>
        <dbReference type="ARBA" id="ARBA00022827"/>
    </source>
</evidence>
<evidence type="ECO:0000256" key="11">
    <source>
        <dbReference type="ARBA" id="ARBA00023033"/>
    </source>
</evidence>
<dbReference type="InterPro" id="IPR020946">
    <property type="entry name" value="Flavin_mOase-like"/>
</dbReference>
<gene>
    <name evidence="13" type="primary">pamO</name>
    <name evidence="13" type="ORF">EHSB41UT_04368</name>
</gene>
<evidence type="ECO:0000256" key="5">
    <source>
        <dbReference type="ARBA" id="ARBA00022692"/>
    </source>
</evidence>
<dbReference type="PANTHER" id="PTHR23023">
    <property type="entry name" value="DIMETHYLANILINE MONOOXYGENASE"/>
    <property type="match status" value="1"/>
</dbReference>
<keyword evidence="8" id="KW-0521">NADP</keyword>
<keyword evidence="4" id="KW-0285">Flavoprotein</keyword>
<evidence type="ECO:0000256" key="9">
    <source>
        <dbReference type="ARBA" id="ARBA00022989"/>
    </source>
</evidence>
<keyword evidence="10 13" id="KW-0560">Oxidoreductase</keyword>
<dbReference type="EMBL" id="FWPT01000013">
    <property type="protein sequence ID" value="SMA50557.1"/>
    <property type="molecule type" value="Genomic_DNA"/>
</dbReference>
<dbReference type="Proteomes" id="UP000196573">
    <property type="component" value="Unassembled WGS sequence"/>
</dbReference>
<dbReference type="InterPro" id="IPR050346">
    <property type="entry name" value="FMO-like"/>
</dbReference>
<dbReference type="GO" id="GO:0004499">
    <property type="term" value="F:N,N-dimethylaniline monooxygenase activity"/>
    <property type="evidence" value="ECO:0007669"/>
    <property type="project" value="InterPro"/>
</dbReference>
<dbReference type="EC" id="1.14.13.92" evidence="13"/>
<sequence length="459" mass="51962">MKIEQGQKVAIIGAGVSGLISAKSLLEKGITVDIFEKGSGIGGVWRFENDNGQSTCYRSLHINTSKRMMELSDFKFRDEIAEYPPHWEILSEFERYTDHFNVRPHIQFNTAVEHCEKDAGGKWQVTLNHQGEQRTETYDYLVVANGHHWKPRTPELPGSFDGLEIHAHHYIDVSSPVDLRDKKVVVVGVGNSAMDIACELSRTGQGAKTVYLAQRSGVWIIPKVIGNFAQDKFVRHPMVKPSLFETLSRTLIPRNLRKNLKDLFQQTMIKLLAGDPARMGLKPPKDPMSSRHPTVSQEIYNRLIHGNIKAKGNIVEKLGNKVRFEDGSEEEVDAIIYATGYDVAFPFFDKNFIDAPDNSFPLWQRVFDPEIDNIAFIGLVQPICSLMPIAQLQSEFLADVLAGEANLPSSATMQKEMQDFDRMMKDDYTPSPSHTLQVDCPEYSFYMRKAWQQAKKRAA</sequence>
<proteinExistence type="inferred from homology"/>
<keyword evidence="9" id="KW-1133">Transmembrane helix</keyword>
<dbReference type="InterPro" id="IPR036188">
    <property type="entry name" value="FAD/NAD-bd_sf"/>
</dbReference>
<evidence type="ECO:0000256" key="12">
    <source>
        <dbReference type="ARBA" id="ARBA00023136"/>
    </source>
</evidence>
<evidence type="ECO:0000256" key="1">
    <source>
        <dbReference type="ARBA" id="ARBA00001974"/>
    </source>
</evidence>
<keyword evidence="7" id="KW-0274">FAD</keyword>
<organism evidence="13 14">
    <name type="scientific">Parendozoicomonas haliclonae</name>
    <dbReference type="NCBI Taxonomy" id="1960125"/>
    <lineage>
        <taxon>Bacteria</taxon>
        <taxon>Pseudomonadati</taxon>
        <taxon>Pseudomonadota</taxon>
        <taxon>Gammaproteobacteria</taxon>
        <taxon>Oceanospirillales</taxon>
        <taxon>Endozoicomonadaceae</taxon>
        <taxon>Parendozoicomonas</taxon>
    </lineage>
</organism>
<dbReference type="SUPFAM" id="SSF51905">
    <property type="entry name" value="FAD/NAD(P)-binding domain"/>
    <property type="match status" value="1"/>
</dbReference>
<dbReference type="GO" id="GO:0033776">
    <property type="term" value="F:phenylacetone monooxygenase activity"/>
    <property type="evidence" value="ECO:0007669"/>
    <property type="project" value="UniProtKB-EC"/>
</dbReference>
<dbReference type="Gene3D" id="3.50.50.60">
    <property type="entry name" value="FAD/NAD(P)-binding domain"/>
    <property type="match status" value="4"/>
</dbReference>
<dbReference type="GO" id="GO:0050661">
    <property type="term" value="F:NADP binding"/>
    <property type="evidence" value="ECO:0007669"/>
    <property type="project" value="InterPro"/>
</dbReference>
<keyword evidence="11 13" id="KW-0503">Monooxygenase</keyword>
<dbReference type="FunFam" id="3.50.50.60:FF:000159">
    <property type="entry name" value="Dimethylaniline monooxygenase [N-oxide-forming]"/>
    <property type="match status" value="1"/>
</dbReference>
<evidence type="ECO:0000256" key="2">
    <source>
        <dbReference type="ARBA" id="ARBA00004389"/>
    </source>
</evidence>
<evidence type="ECO:0000313" key="14">
    <source>
        <dbReference type="Proteomes" id="UP000196573"/>
    </source>
</evidence>
<name>A0A1X7AT36_9GAMM</name>
<dbReference type="PIRSF" id="PIRSF000332">
    <property type="entry name" value="FMO"/>
    <property type="match status" value="1"/>
</dbReference>
<comment type="subcellular location">
    <subcellularLocation>
        <location evidence="2">Endoplasmic reticulum membrane</location>
        <topology evidence="2">Single-pass membrane protein</topology>
    </subcellularLocation>
</comment>
<keyword evidence="6" id="KW-0256">Endoplasmic reticulum</keyword>
<evidence type="ECO:0000256" key="8">
    <source>
        <dbReference type="ARBA" id="ARBA00022857"/>
    </source>
</evidence>
<dbReference type="SUPFAM" id="SSF51735">
    <property type="entry name" value="NAD(P)-binding Rossmann-fold domains"/>
    <property type="match status" value="1"/>
</dbReference>
<dbReference type="InterPro" id="IPR036291">
    <property type="entry name" value="NAD(P)-bd_dom_sf"/>
</dbReference>
<keyword evidence="12" id="KW-0472">Membrane</keyword>
<keyword evidence="14" id="KW-1185">Reference proteome</keyword>